<dbReference type="InterPro" id="IPR029055">
    <property type="entry name" value="Ntn_hydrolases_N"/>
</dbReference>
<dbReference type="AlphaFoldDB" id="A0AAW1WJ84"/>
<dbReference type="GO" id="GO:0004523">
    <property type="term" value="F:RNA-DNA hybrid ribonuclease activity"/>
    <property type="evidence" value="ECO:0007669"/>
    <property type="project" value="InterPro"/>
</dbReference>
<feature type="domain" description="RNase H type-1" evidence="2">
    <location>
        <begin position="361"/>
        <end position="481"/>
    </location>
</feature>
<keyword evidence="5" id="KW-1185">Reference proteome</keyword>
<feature type="repeat" description="ANK" evidence="1">
    <location>
        <begin position="715"/>
        <end position="736"/>
    </location>
</feature>
<dbReference type="InterPro" id="IPR002110">
    <property type="entry name" value="Ankyrin_rpt"/>
</dbReference>
<evidence type="ECO:0000259" key="3">
    <source>
        <dbReference type="Pfam" id="PF13966"/>
    </source>
</evidence>
<dbReference type="InterPro" id="IPR012337">
    <property type="entry name" value="RNaseH-like_sf"/>
</dbReference>
<dbReference type="Gene3D" id="3.30.420.10">
    <property type="entry name" value="Ribonuclease H-like superfamily/Ribonuclease H"/>
    <property type="match status" value="1"/>
</dbReference>
<dbReference type="Proteomes" id="UP001457282">
    <property type="component" value="Unassembled WGS sequence"/>
</dbReference>
<evidence type="ECO:0000313" key="5">
    <source>
        <dbReference type="Proteomes" id="UP001457282"/>
    </source>
</evidence>
<accession>A0AAW1WJ84</accession>
<dbReference type="InterPro" id="IPR001353">
    <property type="entry name" value="Proteasome_sua/b"/>
</dbReference>
<dbReference type="SUPFAM" id="SSF53098">
    <property type="entry name" value="Ribonuclease H-like"/>
    <property type="match status" value="1"/>
</dbReference>
<name>A0AAW1WJ84_RUBAR</name>
<dbReference type="InterPro" id="IPR036397">
    <property type="entry name" value="RNaseH_sf"/>
</dbReference>
<dbReference type="Pfam" id="PF13456">
    <property type="entry name" value="RVT_3"/>
    <property type="match status" value="1"/>
</dbReference>
<dbReference type="Pfam" id="PF00227">
    <property type="entry name" value="Proteasome"/>
    <property type="match status" value="1"/>
</dbReference>
<evidence type="ECO:0000313" key="4">
    <source>
        <dbReference type="EMBL" id="KAK9924950.1"/>
    </source>
</evidence>
<dbReference type="PANTHER" id="PTHR47074">
    <property type="entry name" value="BNAC02G40300D PROTEIN"/>
    <property type="match status" value="1"/>
</dbReference>
<dbReference type="PROSITE" id="PS50088">
    <property type="entry name" value="ANK_REPEAT"/>
    <property type="match status" value="2"/>
</dbReference>
<dbReference type="InterPro" id="IPR026960">
    <property type="entry name" value="RVT-Znf"/>
</dbReference>
<proteinExistence type="predicted"/>
<dbReference type="EMBL" id="JBEDUW010000006">
    <property type="protein sequence ID" value="KAK9924950.1"/>
    <property type="molecule type" value="Genomic_DNA"/>
</dbReference>
<organism evidence="4 5">
    <name type="scientific">Rubus argutus</name>
    <name type="common">Southern blackberry</name>
    <dbReference type="NCBI Taxonomy" id="59490"/>
    <lineage>
        <taxon>Eukaryota</taxon>
        <taxon>Viridiplantae</taxon>
        <taxon>Streptophyta</taxon>
        <taxon>Embryophyta</taxon>
        <taxon>Tracheophyta</taxon>
        <taxon>Spermatophyta</taxon>
        <taxon>Magnoliopsida</taxon>
        <taxon>eudicotyledons</taxon>
        <taxon>Gunneridae</taxon>
        <taxon>Pentapetalae</taxon>
        <taxon>rosids</taxon>
        <taxon>fabids</taxon>
        <taxon>Rosales</taxon>
        <taxon>Rosaceae</taxon>
        <taxon>Rosoideae</taxon>
        <taxon>Rosoideae incertae sedis</taxon>
        <taxon>Rubus</taxon>
    </lineage>
</organism>
<dbReference type="InterPro" id="IPR044730">
    <property type="entry name" value="RNase_H-like_dom_plant"/>
</dbReference>
<dbReference type="SUPFAM" id="SSF56235">
    <property type="entry name" value="N-terminal nucleophile aminohydrolases (Ntn hydrolases)"/>
    <property type="match status" value="1"/>
</dbReference>
<dbReference type="SUPFAM" id="SSF48403">
    <property type="entry name" value="Ankyrin repeat"/>
    <property type="match status" value="1"/>
</dbReference>
<dbReference type="Pfam" id="PF12796">
    <property type="entry name" value="Ank_2"/>
    <property type="match status" value="1"/>
</dbReference>
<dbReference type="InterPro" id="IPR002156">
    <property type="entry name" value="RNaseH_domain"/>
</dbReference>
<dbReference type="GO" id="GO:0005839">
    <property type="term" value="C:proteasome core complex"/>
    <property type="evidence" value="ECO:0007669"/>
    <property type="project" value="InterPro"/>
</dbReference>
<feature type="domain" description="Reverse transcriptase zinc-binding" evidence="3">
    <location>
        <begin position="188"/>
        <end position="259"/>
    </location>
</feature>
<dbReference type="GO" id="GO:0051603">
    <property type="term" value="P:proteolysis involved in protein catabolic process"/>
    <property type="evidence" value="ECO:0007669"/>
    <property type="project" value="InterPro"/>
</dbReference>
<reference evidence="4 5" key="1">
    <citation type="journal article" date="2023" name="G3 (Bethesda)">
        <title>A chromosome-length genome assembly and annotation of blackberry (Rubus argutus, cv. 'Hillquist').</title>
        <authorList>
            <person name="Bruna T."/>
            <person name="Aryal R."/>
            <person name="Dudchenko O."/>
            <person name="Sargent D.J."/>
            <person name="Mead D."/>
            <person name="Buti M."/>
            <person name="Cavallini A."/>
            <person name="Hytonen T."/>
            <person name="Andres J."/>
            <person name="Pham M."/>
            <person name="Weisz D."/>
            <person name="Mascagni F."/>
            <person name="Usai G."/>
            <person name="Natali L."/>
            <person name="Bassil N."/>
            <person name="Fernandez G.E."/>
            <person name="Lomsadze A."/>
            <person name="Armour M."/>
            <person name="Olukolu B."/>
            <person name="Poorten T."/>
            <person name="Britton C."/>
            <person name="Davik J."/>
            <person name="Ashrafi H."/>
            <person name="Aiden E.L."/>
            <person name="Borodovsky M."/>
            <person name="Worthington M."/>
        </authorList>
    </citation>
    <scope>NUCLEOTIDE SEQUENCE [LARGE SCALE GENOMIC DNA]</scope>
    <source>
        <strain evidence="4">PI 553951</strain>
    </source>
</reference>
<sequence>MGFRNLAPFNHSLLAKQGWRLITQPDSLVARVFKARYHPNSSFLEANHLPDMSYTWRSILAGKKVLSKGIRFQIGIGNNVSLWNDPWLPLPHNFKPFSSPREGTESWKVGDIINQQSHNWIHPVISELFSKAEVELILKIPLSHSTAEDRLIWHFDTKGRFYVKSGYHIARITEDLKNQAFSSSGRSNLGMPFWNRIWHACIPPKVRVFIWRLIRGVLPTRVALNKKVKLPDNHCVFCNNHAETDIHVFMQCKAIKTFWSASSVFCVPCDRPGTSICDWVWMTLDSYPNQKPDLFFMCLWVIWCERNKIVWKEGSFNPWLMLSSAPKLLEEYQRFHPPLVKNKQRPVSKWEFPPSGRLKINFDGAFCAELNSGGIGVIVRDDHGHCLAALHRSVKYAFSAFNVEVEACRVGMLFALEKGFNDFILETDSAVLANALTSLEEDFSDIGRIIGDCKDYLLAFTNVNVRHIYREANAVANRLAQIANFSSRDECWIDNTPSLIEDVIYEDLYPISRGIGPMSPSIDLTVVKLLSRKTKEIADVAYSSAVQGRISVLTALLIVASEKVTASVLPWRDSYSGSKENLTIYECLIREALSLVRTPPPWRAAAKRSFTAETENENSKKRKLLLCEIELIQHFGAVAQCHSFVLLSDNSSIVVGDADIIQMLLKENADVNDADAEGNCALHWILKWSRLCPQQIKILLLLLDHGARVSQRNKLGLTAFHIAASHGNLEALKVLILEDPNGVKYETDMKETPLFFAVRHESMDCAKLLLTSGANSGILNLRGQRAIDLAISQHMRYILMKQTSVSLINHAFPSQHKCPALGLTDEDTSTNRHVISSSKAEVANKGKGTTNSAIRTDKSEVVLGVDSRISYAGQRRDTQTKFEPLSTTILATMAGNVAECQKTWTCMKEHVSNNILEGNEPASIYSIATVGYNMERTIDDGACECFIAGVQNEKAEIYHLLDEYKKELKGLLNVNSDRIERQSNNAVELYLTFYDRFRAVEMRTIFLFYIPEIDKKTLRKALSLKAGITYTASSMRKKKLPHALLYDGAERVSNSNRPPFTDWPALKVFQIKSKKIFLAKQSRELLQSILKT</sequence>
<dbReference type="CDD" id="cd06222">
    <property type="entry name" value="RNase_H_like"/>
    <property type="match status" value="1"/>
</dbReference>
<evidence type="ECO:0000259" key="2">
    <source>
        <dbReference type="Pfam" id="PF13456"/>
    </source>
</evidence>
<gene>
    <name evidence="4" type="ORF">M0R45_033291</name>
</gene>
<feature type="repeat" description="ANK" evidence="1">
    <location>
        <begin position="749"/>
        <end position="781"/>
    </location>
</feature>
<dbReference type="GO" id="GO:0003676">
    <property type="term" value="F:nucleic acid binding"/>
    <property type="evidence" value="ECO:0007669"/>
    <property type="project" value="InterPro"/>
</dbReference>
<evidence type="ECO:0000256" key="1">
    <source>
        <dbReference type="PROSITE-ProRule" id="PRU00023"/>
    </source>
</evidence>
<dbReference type="PROSITE" id="PS50297">
    <property type="entry name" value="ANK_REP_REGION"/>
    <property type="match status" value="1"/>
</dbReference>
<keyword evidence="1" id="KW-0040">ANK repeat</keyword>
<protein>
    <submittedName>
        <fullName evidence="4">Uncharacterized protein</fullName>
    </submittedName>
</protein>
<dbReference type="PANTHER" id="PTHR47074:SF48">
    <property type="entry name" value="POLYNUCLEOTIDYL TRANSFERASE, RIBONUCLEASE H-LIKE SUPERFAMILY PROTEIN"/>
    <property type="match status" value="1"/>
</dbReference>
<dbReference type="SMART" id="SM00248">
    <property type="entry name" value="ANK"/>
    <property type="match status" value="4"/>
</dbReference>
<dbReference type="InterPro" id="IPR036770">
    <property type="entry name" value="Ankyrin_rpt-contain_sf"/>
</dbReference>
<comment type="caution">
    <text evidence="4">The sequence shown here is derived from an EMBL/GenBank/DDBJ whole genome shotgun (WGS) entry which is preliminary data.</text>
</comment>
<dbReference type="Pfam" id="PF13966">
    <property type="entry name" value="zf-RVT"/>
    <property type="match status" value="1"/>
</dbReference>
<dbReference type="InterPro" id="IPR052929">
    <property type="entry name" value="RNase_H-like_EbsB-rel"/>
</dbReference>
<dbReference type="Gene3D" id="1.25.40.20">
    <property type="entry name" value="Ankyrin repeat-containing domain"/>
    <property type="match status" value="2"/>
</dbReference>
<dbReference type="Gene3D" id="3.60.20.10">
    <property type="entry name" value="Glutamine Phosphoribosylpyrophosphate, subunit 1, domain 1"/>
    <property type="match status" value="1"/>
</dbReference>